<dbReference type="Pfam" id="PF12596">
    <property type="entry name" value="Tnp_P_element_C"/>
    <property type="match status" value="1"/>
</dbReference>
<accession>A0AAV8ZQ62</accession>
<evidence type="ECO:0000313" key="2">
    <source>
        <dbReference type="EMBL" id="KAJ8966380.1"/>
    </source>
</evidence>
<protein>
    <recommendedName>
        <fullName evidence="1">Transposable element P transposase-like C-terminal domain-containing protein</fullName>
    </recommendedName>
</protein>
<evidence type="ECO:0000313" key="3">
    <source>
        <dbReference type="Proteomes" id="UP001162156"/>
    </source>
</evidence>
<keyword evidence="3" id="KW-1185">Reference proteome</keyword>
<gene>
    <name evidence="2" type="ORF">NQ314_003556</name>
</gene>
<sequence>MQLRTRGGLHDHPSSLNAICRIRMILLGKNPDMVHTHSNVVTPIGTEKEEYLLASAMKQAKIGNITIEKTENILEDVADSSSSLSSTSSSMSSVSRTASEKDELLYIAGYLVKKHLKDHPYLGQYTYESKEVINLHSYNIPSWIESFIFWRLHSTLR</sequence>
<comment type="caution">
    <text evidence="2">The sequence shown here is derived from an EMBL/GenBank/DDBJ whole genome shotgun (WGS) entry which is preliminary data.</text>
</comment>
<dbReference type="EMBL" id="JANEYF010001018">
    <property type="protein sequence ID" value="KAJ8966380.1"/>
    <property type="molecule type" value="Genomic_DNA"/>
</dbReference>
<organism evidence="2 3">
    <name type="scientific">Rhamnusium bicolor</name>
    <dbReference type="NCBI Taxonomy" id="1586634"/>
    <lineage>
        <taxon>Eukaryota</taxon>
        <taxon>Metazoa</taxon>
        <taxon>Ecdysozoa</taxon>
        <taxon>Arthropoda</taxon>
        <taxon>Hexapoda</taxon>
        <taxon>Insecta</taxon>
        <taxon>Pterygota</taxon>
        <taxon>Neoptera</taxon>
        <taxon>Endopterygota</taxon>
        <taxon>Coleoptera</taxon>
        <taxon>Polyphaga</taxon>
        <taxon>Cucujiformia</taxon>
        <taxon>Chrysomeloidea</taxon>
        <taxon>Cerambycidae</taxon>
        <taxon>Lepturinae</taxon>
        <taxon>Rhagiini</taxon>
        <taxon>Rhamnusium</taxon>
    </lineage>
</organism>
<feature type="domain" description="Transposable element P transposase-like C-terminal" evidence="1">
    <location>
        <begin position="48"/>
        <end position="130"/>
    </location>
</feature>
<dbReference type="Proteomes" id="UP001162156">
    <property type="component" value="Unassembled WGS sequence"/>
</dbReference>
<reference evidence="2" key="1">
    <citation type="journal article" date="2023" name="Insect Mol. Biol.">
        <title>Genome sequencing provides insights into the evolution of gene families encoding plant cell wall-degrading enzymes in longhorned beetles.</title>
        <authorList>
            <person name="Shin N.R."/>
            <person name="Okamura Y."/>
            <person name="Kirsch R."/>
            <person name="Pauchet Y."/>
        </authorList>
    </citation>
    <scope>NUCLEOTIDE SEQUENCE</scope>
    <source>
        <strain evidence="2">RBIC_L_NR</strain>
    </source>
</reference>
<evidence type="ECO:0000259" key="1">
    <source>
        <dbReference type="Pfam" id="PF12596"/>
    </source>
</evidence>
<proteinExistence type="predicted"/>
<name>A0AAV8ZQ62_9CUCU</name>
<dbReference type="AlphaFoldDB" id="A0AAV8ZQ62"/>
<dbReference type="InterPro" id="IPR022242">
    <property type="entry name" value="TNP-like_C"/>
</dbReference>